<feature type="transmembrane region" description="Helical" evidence="4">
    <location>
        <begin position="23"/>
        <end position="42"/>
    </location>
</feature>
<keyword evidence="1" id="KW-0805">Transcription regulation</keyword>
<evidence type="ECO:0000256" key="3">
    <source>
        <dbReference type="ARBA" id="ARBA00023163"/>
    </source>
</evidence>
<name>A0A934NIX8_9FLAO</name>
<keyword evidence="7" id="KW-1185">Reference proteome</keyword>
<feature type="transmembrane region" description="Helical" evidence="4">
    <location>
        <begin position="81"/>
        <end position="103"/>
    </location>
</feature>
<dbReference type="AlphaFoldDB" id="A0A934NIX8"/>
<dbReference type="PROSITE" id="PS01124">
    <property type="entry name" value="HTH_ARAC_FAMILY_2"/>
    <property type="match status" value="1"/>
</dbReference>
<dbReference type="PRINTS" id="PR00032">
    <property type="entry name" value="HTHARAC"/>
</dbReference>
<feature type="domain" description="HTH araC/xylS-type" evidence="5">
    <location>
        <begin position="291"/>
        <end position="393"/>
    </location>
</feature>
<accession>A0A934NIX8</accession>
<dbReference type="InterPro" id="IPR020449">
    <property type="entry name" value="Tscrpt_reg_AraC-type_HTH"/>
</dbReference>
<dbReference type="Gene3D" id="1.10.10.60">
    <property type="entry name" value="Homeodomain-like"/>
    <property type="match status" value="2"/>
</dbReference>
<reference evidence="6 7" key="1">
    <citation type="submission" date="2020-09" db="EMBL/GenBank/DDBJ databases">
        <title>Draft genome of Gelidibacter salicanalis PAMC21136.</title>
        <authorList>
            <person name="Park H."/>
        </authorList>
    </citation>
    <scope>NUCLEOTIDE SEQUENCE [LARGE SCALE GENOMIC DNA]</scope>
    <source>
        <strain evidence="6 7">PAMC21136</strain>
    </source>
</reference>
<evidence type="ECO:0000313" key="7">
    <source>
        <dbReference type="Proteomes" id="UP000662373"/>
    </source>
</evidence>
<dbReference type="SUPFAM" id="SSF46689">
    <property type="entry name" value="Homeodomain-like"/>
    <property type="match status" value="1"/>
</dbReference>
<dbReference type="InterPro" id="IPR018060">
    <property type="entry name" value="HTH_AraC"/>
</dbReference>
<feature type="transmembrane region" description="Helical" evidence="4">
    <location>
        <begin position="235"/>
        <end position="251"/>
    </location>
</feature>
<organism evidence="6 7">
    <name type="scientific">Gelidibacter salicanalis</name>
    <dbReference type="NCBI Taxonomy" id="291193"/>
    <lineage>
        <taxon>Bacteria</taxon>
        <taxon>Pseudomonadati</taxon>
        <taxon>Bacteroidota</taxon>
        <taxon>Flavobacteriia</taxon>
        <taxon>Flavobacteriales</taxon>
        <taxon>Flavobacteriaceae</taxon>
        <taxon>Gelidibacter</taxon>
    </lineage>
</organism>
<dbReference type="InterPro" id="IPR018062">
    <property type="entry name" value="HTH_AraC-typ_CS"/>
</dbReference>
<dbReference type="EMBL" id="JAEHJZ010000034">
    <property type="protein sequence ID" value="MBJ7881743.1"/>
    <property type="molecule type" value="Genomic_DNA"/>
</dbReference>
<dbReference type="PANTHER" id="PTHR43280:SF29">
    <property type="entry name" value="ARAC-FAMILY TRANSCRIPTIONAL REGULATOR"/>
    <property type="match status" value="1"/>
</dbReference>
<feature type="transmembrane region" description="Helical" evidence="4">
    <location>
        <begin position="54"/>
        <end position="75"/>
    </location>
</feature>
<evidence type="ECO:0000256" key="2">
    <source>
        <dbReference type="ARBA" id="ARBA00023125"/>
    </source>
</evidence>
<dbReference type="PROSITE" id="PS51257">
    <property type="entry name" value="PROKAR_LIPOPROTEIN"/>
    <property type="match status" value="1"/>
</dbReference>
<dbReference type="GO" id="GO:0003700">
    <property type="term" value="F:DNA-binding transcription factor activity"/>
    <property type="evidence" value="ECO:0007669"/>
    <property type="project" value="InterPro"/>
</dbReference>
<dbReference type="GO" id="GO:0043565">
    <property type="term" value="F:sequence-specific DNA binding"/>
    <property type="evidence" value="ECO:0007669"/>
    <property type="project" value="InterPro"/>
</dbReference>
<proteinExistence type="predicted"/>
<dbReference type="InterPro" id="IPR009057">
    <property type="entry name" value="Homeodomain-like_sf"/>
</dbReference>
<dbReference type="Proteomes" id="UP000662373">
    <property type="component" value="Unassembled WGS sequence"/>
</dbReference>
<dbReference type="PROSITE" id="PS00041">
    <property type="entry name" value="HTH_ARAC_FAMILY_1"/>
    <property type="match status" value="1"/>
</dbReference>
<gene>
    <name evidence="6" type="ORF">JEM65_13985</name>
</gene>
<sequence>MTDDRFPGIHHIGIIIKKDQSTMTYLFFIGCFNAFFFLALLLQKQAKQLHDRILMFWLLYLAIATATYGLSIDVFPESSLISSGIIALFLLHGPFLYLYVSALTANNKTFNWKSIAHFIPFVAFVLYLIVASLFPEYSEGIRVDHVSEPVAKPPFLFIIFLLLTALSGPVYFFLSYRKFKRSKTSSLNFSSKDINLDWLGTLISIFGIVWTILILIAVIHHLFHLFTMEFCTNGLFLSLTGFIITIGYFGLKQKEVFIGLPLEIDTKTENTSKYGSSRMQDAELQKCYRQVNAYMTLKKPYLDPDLTLPKLAENLNVPTHHLSQVINEMHGSNFFDFINQFRVEEVKIKIQDPQFENYSLLGIALESGFNSKSAFNRVFKKITGTTPSAFKKSLPSS</sequence>
<keyword evidence="4" id="KW-0472">Membrane</keyword>
<feature type="transmembrane region" description="Helical" evidence="4">
    <location>
        <begin position="195"/>
        <end position="223"/>
    </location>
</feature>
<dbReference type="SMART" id="SM00342">
    <property type="entry name" value="HTH_ARAC"/>
    <property type="match status" value="1"/>
</dbReference>
<dbReference type="PANTHER" id="PTHR43280">
    <property type="entry name" value="ARAC-FAMILY TRANSCRIPTIONAL REGULATOR"/>
    <property type="match status" value="1"/>
</dbReference>
<keyword evidence="2" id="KW-0238">DNA-binding</keyword>
<keyword evidence="4" id="KW-1133">Transmembrane helix</keyword>
<protein>
    <submittedName>
        <fullName evidence="6">Helix-turn-helix transcriptional regulator</fullName>
    </submittedName>
</protein>
<keyword evidence="3" id="KW-0804">Transcription</keyword>
<dbReference type="RefSeq" id="WP_199600674.1">
    <property type="nucleotide sequence ID" value="NZ_JAEHJZ010000034.1"/>
</dbReference>
<comment type="caution">
    <text evidence="6">The sequence shown here is derived from an EMBL/GenBank/DDBJ whole genome shotgun (WGS) entry which is preliminary data.</text>
</comment>
<evidence type="ECO:0000256" key="4">
    <source>
        <dbReference type="SAM" id="Phobius"/>
    </source>
</evidence>
<dbReference type="Pfam" id="PF12833">
    <property type="entry name" value="HTH_18"/>
    <property type="match status" value="1"/>
</dbReference>
<evidence type="ECO:0000256" key="1">
    <source>
        <dbReference type="ARBA" id="ARBA00023015"/>
    </source>
</evidence>
<feature type="transmembrane region" description="Helical" evidence="4">
    <location>
        <begin position="154"/>
        <end position="174"/>
    </location>
</feature>
<evidence type="ECO:0000259" key="5">
    <source>
        <dbReference type="PROSITE" id="PS01124"/>
    </source>
</evidence>
<keyword evidence="4" id="KW-0812">Transmembrane</keyword>
<evidence type="ECO:0000313" key="6">
    <source>
        <dbReference type="EMBL" id="MBJ7881743.1"/>
    </source>
</evidence>
<feature type="transmembrane region" description="Helical" evidence="4">
    <location>
        <begin position="115"/>
        <end position="134"/>
    </location>
</feature>